<gene>
    <name evidence="1" type="ORF">PCAMFM013_S036g000064</name>
</gene>
<dbReference type="Gene3D" id="3.30.70.80">
    <property type="entry name" value="Peptidase S8 propeptide/proteinase inhibitor I9"/>
    <property type="match status" value="1"/>
</dbReference>
<sequence>MATNHVVTFQDSATTEQINAYIEQINGDGGTVINRFPDMIARGFTACIPDSVFQKLLSDPLIDSITPDTSN</sequence>
<name>A0A0G4PSX1_PENC3</name>
<keyword evidence="2" id="KW-1185">Reference proteome</keyword>
<protein>
    <submittedName>
        <fullName evidence="1">Str. FM013</fullName>
    </submittedName>
</protein>
<dbReference type="AlphaFoldDB" id="A0A0G4PSX1"/>
<dbReference type="InterPro" id="IPR037045">
    <property type="entry name" value="S8pro/Inhibitor_I9_sf"/>
</dbReference>
<evidence type="ECO:0000313" key="1">
    <source>
        <dbReference type="EMBL" id="CRL29480.1"/>
    </source>
</evidence>
<dbReference type="SUPFAM" id="SSF54897">
    <property type="entry name" value="Protease propeptides/inhibitors"/>
    <property type="match status" value="1"/>
</dbReference>
<proteinExistence type="predicted"/>
<dbReference type="Proteomes" id="UP000053732">
    <property type="component" value="Unassembled WGS sequence"/>
</dbReference>
<reference evidence="1 2" key="1">
    <citation type="journal article" date="2014" name="Nat. Commun.">
        <title>Multiple recent horizontal transfers of a large genomic region in cheese making fungi.</title>
        <authorList>
            <person name="Cheeseman K."/>
            <person name="Ropars J."/>
            <person name="Renault P."/>
            <person name="Dupont J."/>
            <person name="Gouzy J."/>
            <person name="Branca A."/>
            <person name="Abraham A.L."/>
            <person name="Ceppi M."/>
            <person name="Conseiller E."/>
            <person name="Debuchy R."/>
            <person name="Malagnac F."/>
            <person name="Goarin A."/>
            <person name="Silar P."/>
            <person name="Lacoste S."/>
            <person name="Sallet E."/>
            <person name="Bensimon A."/>
            <person name="Giraud T."/>
            <person name="Brygoo Y."/>
        </authorList>
    </citation>
    <scope>NUCLEOTIDE SEQUENCE [LARGE SCALE GENOMIC DNA]</scope>
    <source>
        <strain evidence="2">FM 013</strain>
    </source>
</reference>
<dbReference type="EMBL" id="HG793169">
    <property type="protein sequence ID" value="CRL29480.1"/>
    <property type="molecule type" value="Genomic_DNA"/>
</dbReference>
<accession>A0A0G4PSX1</accession>
<evidence type="ECO:0000313" key="2">
    <source>
        <dbReference type="Proteomes" id="UP000053732"/>
    </source>
</evidence>
<organism evidence="1 2">
    <name type="scientific">Penicillium camemberti (strain FM 013)</name>
    <dbReference type="NCBI Taxonomy" id="1429867"/>
    <lineage>
        <taxon>Eukaryota</taxon>
        <taxon>Fungi</taxon>
        <taxon>Dikarya</taxon>
        <taxon>Ascomycota</taxon>
        <taxon>Pezizomycotina</taxon>
        <taxon>Eurotiomycetes</taxon>
        <taxon>Eurotiomycetidae</taxon>
        <taxon>Eurotiales</taxon>
        <taxon>Aspergillaceae</taxon>
        <taxon>Penicillium</taxon>
    </lineage>
</organism>